<dbReference type="InterPro" id="IPR014592">
    <property type="entry name" value="P-loop_UCP034888"/>
</dbReference>
<gene>
    <name evidence="3" type="ORF">SAMN06265222_10795</name>
</gene>
<evidence type="ECO:0000313" key="4">
    <source>
        <dbReference type="Proteomes" id="UP001158067"/>
    </source>
</evidence>
<dbReference type="Proteomes" id="UP001158067">
    <property type="component" value="Unassembled WGS sequence"/>
</dbReference>
<dbReference type="InterPro" id="IPR051396">
    <property type="entry name" value="Bact_Antivir_Def_Nuclease"/>
</dbReference>
<feature type="domain" description="DUF3696" evidence="1">
    <location>
        <begin position="391"/>
        <end position="437"/>
    </location>
</feature>
<dbReference type="EMBL" id="FXUG01000007">
    <property type="protein sequence ID" value="SMP61408.1"/>
    <property type="molecule type" value="Genomic_DNA"/>
</dbReference>
<dbReference type="RefSeq" id="WP_283433171.1">
    <property type="nucleotide sequence ID" value="NZ_FXUG01000007.1"/>
</dbReference>
<evidence type="ECO:0000259" key="2">
    <source>
        <dbReference type="Pfam" id="PF13304"/>
    </source>
</evidence>
<keyword evidence="4" id="KW-1185">Reference proteome</keyword>
<dbReference type="InterPro" id="IPR022532">
    <property type="entry name" value="DUF3696"/>
</dbReference>
<sequence length="452" mass="50803">MFTELSLANFKSWKRIDKMRLGKITGLFGTNSSGKSSIIQLLLLLKQTAESKDQKVPLQLGDDRSYVNLGDFGDVVHNGDLDAAIEFRLRLDLGHLQSVENDLGEVLLGGNFFDISSEVGLVEHLMETLKVEVFFSGETFTVDGGVRQEGVDTPLFHSSDKIALTPAVRQPKTPLEKLGKAYALPSNLPGHFPETGFLDHLIYTFEEELKETLYLGPLREPPSRQYGYRNTVPSDVGVRGEKAVEALVASRFDKRLQGEYSIQNTSLEVVIAKKLVELGLLVSFELREVNHDENAYKVMVRRDPGSAEVLITDVGFGVSQVFPVLVLCYYAPRGSTIVIEQPELHLHPNVQSKLADIFIDVMKHRGLQVIIESHSEHLLRRMQRRIAEECLDPEDVSLYFCEQENGESKLRQLDVDPYGNIRNWPEDFFGDEFAEMAAMTKAAMDRKDGKSK</sequence>
<dbReference type="PIRSF" id="PIRSF034888">
    <property type="entry name" value="P-loop_UCP034888"/>
    <property type="match status" value="1"/>
</dbReference>
<comment type="caution">
    <text evidence="3">The sequence shown here is derived from an EMBL/GenBank/DDBJ whole genome shotgun (WGS) entry which is preliminary data.</text>
</comment>
<dbReference type="InterPro" id="IPR027417">
    <property type="entry name" value="P-loop_NTPase"/>
</dbReference>
<feature type="domain" description="ATPase AAA-type core" evidence="2">
    <location>
        <begin position="273"/>
        <end position="379"/>
    </location>
</feature>
<reference evidence="3 4" key="1">
    <citation type="submission" date="2017-05" db="EMBL/GenBank/DDBJ databases">
        <authorList>
            <person name="Varghese N."/>
            <person name="Submissions S."/>
        </authorList>
    </citation>
    <scope>NUCLEOTIDE SEQUENCE [LARGE SCALE GENOMIC DNA]</scope>
    <source>
        <strain evidence="3 4">DSM 25457</strain>
    </source>
</reference>
<dbReference type="Pfam" id="PF13304">
    <property type="entry name" value="AAA_21"/>
    <property type="match status" value="1"/>
</dbReference>
<dbReference type="InterPro" id="IPR003959">
    <property type="entry name" value="ATPase_AAA_core"/>
</dbReference>
<dbReference type="Pfam" id="PF12476">
    <property type="entry name" value="DUF3696"/>
    <property type="match status" value="1"/>
</dbReference>
<protein>
    <submittedName>
        <fullName evidence="3">Predicted ATPase</fullName>
    </submittedName>
</protein>
<name>A0ABY1Q6P4_9BACT</name>
<dbReference type="PANTHER" id="PTHR43581">
    <property type="entry name" value="ATP/GTP PHOSPHATASE"/>
    <property type="match status" value="1"/>
</dbReference>
<accession>A0ABY1Q6P4</accession>
<organism evidence="3 4">
    <name type="scientific">Neorhodopirellula lusitana</name>
    <dbReference type="NCBI Taxonomy" id="445327"/>
    <lineage>
        <taxon>Bacteria</taxon>
        <taxon>Pseudomonadati</taxon>
        <taxon>Planctomycetota</taxon>
        <taxon>Planctomycetia</taxon>
        <taxon>Pirellulales</taxon>
        <taxon>Pirellulaceae</taxon>
        <taxon>Neorhodopirellula</taxon>
    </lineage>
</organism>
<evidence type="ECO:0000313" key="3">
    <source>
        <dbReference type="EMBL" id="SMP61408.1"/>
    </source>
</evidence>
<evidence type="ECO:0000259" key="1">
    <source>
        <dbReference type="Pfam" id="PF12476"/>
    </source>
</evidence>
<proteinExistence type="predicted"/>
<dbReference type="PANTHER" id="PTHR43581:SF2">
    <property type="entry name" value="EXCINUCLEASE ATPASE SUBUNIT"/>
    <property type="match status" value="1"/>
</dbReference>
<dbReference type="SUPFAM" id="SSF52540">
    <property type="entry name" value="P-loop containing nucleoside triphosphate hydrolases"/>
    <property type="match status" value="1"/>
</dbReference>